<evidence type="ECO:0000256" key="3">
    <source>
        <dbReference type="ARBA" id="ARBA00022771"/>
    </source>
</evidence>
<dbReference type="PANTHER" id="PTHR46527:SF1">
    <property type="entry name" value="NUCLEOPORIN NUP42"/>
    <property type="match status" value="1"/>
</dbReference>
<evidence type="ECO:0000256" key="4">
    <source>
        <dbReference type="ARBA" id="ARBA00022833"/>
    </source>
</evidence>
<evidence type="ECO:0000256" key="2">
    <source>
        <dbReference type="ARBA" id="ARBA00022723"/>
    </source>
</evidence>
<gene>
    <name evidence="11" type="ORF">RN001_014133</name>
</gene>
<dbReference type="AlphaFoldDB" id="A0AAN7QDP4"/>
<protein>
    <recommendedName>
        <fullName evidence="7">Nucleoporin NUP42</fullName>
    </recommendedName>
    <alternativeName>
        <fullName evidence="8">Nucleoporin-like protein 2</fullName>
    </alternativeName>
</protein>
<keyword evidence="2 9" id="KW-0479">Metal-binding</keyword>
<keyword evidence="12" id="KW-1185">Reference proteome</keyword>
<dbReference type="InterPro" id="IPR036855">
    <property type="entry name" value="Znf_CCCH_sf"/>
</dbReference>
<dbReference type="PANTHER" id="PTHR46527">
    <property type="entry name" value="NUCLEOPORIN-LIKE PROTEIN 2"/>
    <property type="match status" value="1"/>
</dbReference>
<dbReference type="InterPro" id="IPR051767">
    <property type="entry name" value="Nucleoporin_NUP42"/>
</dbReference>
<dbReference type="EMBL" id="JARPUR010000006">
    <property type="protein sequence ID" value="KAK4874773.1"/>
    <property type="molecule type" value="Genomic_DNA"/>
</dbReference>
<accession>A0AAN7QDP4</accession>
<evidence type="ECO:0000313" key="11">
    <source>
        <dbReference type="EMBL" id="KAK4874773.1"/>
    </source>
</evidence>
<proteinExistence type="predicted"/>
<evidence type="ECO:0000256" key="7">
    <source>
        <dbReference type="ARBA" id="ARBA00039886"/>
    </source>
</evidence>
<comment type="subcellular location">
    <subcellularLocation>
        <location evidence="1">Nucleus membrane</location>
        <topology evidence="1">Peripheral membrane protein</topology>
        <orientation evidence="1">Cytoplasmic side</orientation>
    </subcellularLocation>
</comment>
<organism evidence="11 12">
    <name type="scientific">Aquatica leii</name>
    <dbReference type="NCBI Taxonomy" id="1421715"/>
    <lineage>
        <taxon>Eukaryota</taxon>
        <taxon>Metazoa</taxon>
        <taxon>Ecdysozoa</taxon>
        <taxon>Arthropoda</taxon>
        <taxon>Hexapoda</taxon>
        <taxon>Insecta</taxon>
        <taxon>Pterygota</taxon>
        <taxon>Neoptera</taxon>
        <taxon>Endopterygota</taxon>
        <taxon>Coleoptera</taxon>
        <taxon>Polyphaga</taxon>
        <taxon>Elateriformia</taxon>
        <taxon>Elateroidea</taxon>
        <taxon>Lampyridae</taxon>
        <taxon>Luciolinae</taxon>
        <taxon>Aquatica</taxon>
    </lineage>
</organism>
<sequence length="325" mass="36383">MVVCKFFLQGNCRYGEMCKFEHQSDGNRSSHTSILRQQNFTPTPNTNTVGTNVDTNTLLQSVANDMASAERGGQWMLSCYTPFKEKACFPGFEDQSFEEVRWGFYEAQLNGTLGQYCQQLQALLQNVAMQMKLLQNPSPEIINTITSIYYSNSNSVASTNTNVFGQSANQNSSSIFAVANQQYFGAQPVQTNAAYGNTQSMFAHPINNVNPMQQQFQQPFQQPQQQTFTNTITNPPSNTNIFKVDNTQPSQNNSPLFNSNSSTQASIFGSNENTMIPFTQKPKVQDESAYSKLDDLSDEDIIQFQSDSFEFGKIPEKPPTAEMCF</sequence>
<comment type="function">
    <text evidence="6">Required for the export of mRNAs containing poly(A) tails from the nucleus into the cytoplasm.</text>
</comment>
<evidence type="ECO:0000256" key="1">
    <source>
        <dbReference type="ARBA" id="ARBA00004335"/>
    </source>
</evidence>
<evidence type="ECO:0000313" key="12">
    <source>
        <dbReference type="Proteomes" id="UP001353858"/>
    </source>
</evidence>
<keyword evidence="4 9" id="KW-0862">Zinc</keyword>
<dbReference type="Proteomes" id="UP001353858">
    <property type="component" value="Unassembled WGS sequence"/>
</dbReference>
<name>A0AAN7QDP4_9COLE</name>
<evidence type="ECO:0000256" key="9">
    <source>
        <dbReference type="PROSITE-ProRule" id="PRU00723"/>
    </source>
</evidence>
<comment type="caution">
    <text evidence="11">The sequence shown here is derived from an EMBL/GenBank/DDBJ whole genome shotgun (WGS) entry which is preliminary data.</text>
</comment>
<dbReference type="GO" id="GO:0031965">
    <property type="term" value="C:nuclear membrane"/>
    <property type="evidence" value="ECO:0007669"/>
    <property type="project" value="UniProtKB-SubCell"/>
</dbReference>
<evidence type="ECO:0000256" key="5">
    <source>
        <dbReference type="ARBA" id="ARBA00023242"/>
    </source>
</evidence>
<dbReference type="InterPro" id="IPR000571">
    <property type="entry name" value="Znf_CCCH"/>
</dbReference>
<dbReference type="GO" id="GO:0008270">
    <property type="term" value="F:zinc ion binding"/>
    <property type="evidence" value="ECO:0007669"/>
    <property type="project" value="UniProtKB-KW"/>
</dbReference>
<feature type="zinc finger region" description="C3H1-type" evidence="9">
    <location>
        <begin position="1"/>
        <end position="25"/>
    </location>
</feature>
<dbReference type="PROSITE" id="PS50103">
    <property type="entry name" value="ZF_C3H1"/>
    <property type="match status" value="1"/>
</dbReference>
<keyword evidence="3 9" id="KW-0863">Zinc-finger</keyword>
<feature type="domain" description="C3H1-type" evidence="10">
    <location>
        <begin position="1"/>
        <end position="25"/>
    </location>
</feature>
<evidence type="ECO:0000259" key="10">
    <source>
        <dbReference type="PROSITE" id="PS50103"/>
    </source>
</evidence>
<evidence type="ECO:0000256" key="6">
    <source>
        <dbReference type="ARBA" id="ARBA00037262"/>
    </source>
</evidence>
<dbReference type="SUPFAM" id="SSF90229">
    <property type="entry name" value="CCCH zinc finger"/>
    <property type="match status" value="1"/>
</dbReference>
<dbReference type="SMART" id="SM00356">
    <property type="entry name" value="ZnF_C3H1"/>
    <property type="match status" value="1"/>
</dbReference>
<evidence type="ECO:0000256" key="8">
    <source>
        <dbReference type="ARBA" id="ARBA00042384"/>
    </source>
</evidence>
<dbReference type="InterPro" id="IPR041367">
    <property type="entry name" value="Znf-CCCH_4"/>
</dbReference>
<keyword evidence="5" id="KW-0539">Nucleus</keyword>
<dbReference type="Gene3D" id="4.10.1000.10">
    <property type="entry name" value="Zinc finger, CCCH-type"/>
    <property type="match status" value="1"/>
</dbReference>
<dbReference type="Pfam" id="PF18044">
    <property type="entry name" value="zf-CCCH_4"/>
    <property type="match status" value="1"/>
</dbReference>
<reference evidence="12" key="1">
    <citation type="submission" date="2023-01" db="EMBL/GenBank/DDBJ databases">
        <title>Key to firefly adult light organ development and bioluminescence: homeobox transcription factors regulate luciferase expression and transportation to peroxisome.</title>
        <authorList>
            <person name="Fu X."/>
        </authorList>
    </citation>
    <scope>NUCLEOTIDE SEQUENCE [LARGE SCALE GENOMIC DNA]</scope>
</reference>